<feature type="chain" id="PRO_5041379151" evidence="1">
    <location>
        <begin position="18"/>
        <end position="549"/>
    </location>
</feature>
<protein>
    <submittedName>
        <fullName evidence="2">Uncharacterized protein</fullName>
    </submittedName>
</protein>
<dbReference type="AlphaFoldDB" id="A0AA38NDZ4"/>
<dbReference type="EMBL" id="MU793277">
    <property type="protein sequence ID" value="KAJ3788311.1"/>
    <property type="molecule type" value="Genomic_DNA"/>
</dbReference>
<name>A0AA38NDZ4_9AGAR</name>
<evidence type="ECO:0000256" key="1">
    <source>
        <dbReference type="SAM" id="SignalP"/>
    </source>
</evidence>
<sequence length="549" mass="62717">MLVFWLAALSLLQSSLAVYQQPFASSLSPEIQNNDDEWDLKRPLTFNSTANLVFATVSSLLQSDPNARYRNGHTIVPGIVRSGTLLYHGRNDSNIPTMEWVAFDPEASHIFCRLYGQSRSCWLHTFRVERPLRILYFDGSSAAKIDDGAIDSQDIFSWGEVRPDLFREEGLRILKLCEWGSKVGLDGFVRTASISEMILCDFSLLHVVSSQRLKSTPLIHVPRAASSTQNLQTPLGTFPISADSMNYLRVHERFRQYPGLTQVQLDLTHLVSFYDNMLAPSLFTVRRGNPRLRHRLLGITHEDILRVRSFTEEQIANVAWLSLEHPVTRRIDWSAHLHSIINSYGDTFDDCWDLINSTLSQSADERALNAFRIVESNIQRFVLYSVTPTHSGGNQFDLAWASSVFRECALSHTLPFTARPLTSSEKLLLSAVEGTTRELCRILTKMWAYGVHEGMSSFFDVGHASKPKNATAFLDSWKEDLGNLMSWLDWGTWMRCKPACNELEFCYLPVWPFSIGNSSYREWRADDPQPRCFRKIAPFIYADDFRKDY</sequence>
<proteinExistence type="predicted"/>
<organism evidence="2 3">
    <name type="scientific">Lentinula aff. detonsa</name>
    <dbReference type="NCBI Taxonomy" id="2804958"/>
    <lineage>
        <taxon>Eukaryota</taxon>
        <taxon>Fungi</taxon>
        <taxon>Dikarya</taxon>
        <taxon>Basidiomycota</taxon>
        <taxon>Agaricomycotina</taxon>
        <taxon>Agaricomycetes</taxon>
        <taxon>Agaricomycetidae</taxon>
        <taxon>Agaricales</taxon>
        <taxon>Marasmiineae</taxon>
        <taxon>Omphalotaceae</taxon>
        <taxon>Lentinula</taxon>
    </lineage>
</organism>
<evidence type="ECO:0000313" key="3">
    <source>
        <dbReference type="Proteomes" id="UP001163798"/>
    </source>
</evidence>
<comment type="caution">
    <text evidence="2">The sequence shown here is derived from an EMBL/GenBank/DDBJ whole genome shotgun (WGS) entry which is preliminary data.</text>
</comment>
<dbReference type="InterPro" id="IPR038921">
    <property type="entry name" value="YOR389W-like"/>
</dbReference>
<dbReference type="PANTHER" id="PTHR35204">
    <property type="entry name" value="YALI0A21131P"/>
    <property type="match status" value="1"/>
</dbReference>
<evidence type="ECO:0000313" key="2">
    <source>
        <dbReference type="EMBL" id="KAJ3788311.1"/>
    </source>
</evidence>
<keyword evidence="1" id="KW-0732">Signal</keyword>
<feature type="signal peptide" evidence="1">
    <location>
        <begin position="1"/>
        <end position="17"/>
    </location>
</feature>
<dbReference type="PANTHER" id="PTHR35204:SF1">
    <property type="entry name" value="ENTEROTOXIN"/>
    <property type="match status" value="1"/>
</dbReference>
<reference evidence="2" key="1">
    <citation type="submission" date="2022-08" db="EMBL/GenBank/DDBJ databases">
        <authorList>
            <consortium name="DOE Joint Genome Institute"/>
            <person name="Min B."/>
            <person name="Riley R."/>
            <person name="Sierra-Patev S."/>
            <person name="Naranjo-Ortiz M."/>
            <person name="Looney B."/>
            <person name="Konkel Z."/>
            <person name="Slot J.C."/>
            <person name="Sakamoto Y."/>
            <person name="Steenwyk J.L."/>
            <person name="Rokas A."/>
            <person name="Carro J."/>
            <person name="Camarero S."/>
            <person name="Ferreira P."/>
            <person name="Molpeceres G."/>
            <person name="Ruiz-Duenas F.J."/>
            <person name="Serrano A."/>
            <person name="Henrissat B."/>
            <person name="Drula E."/>
            <person name="Hughes K.W."/>
            <person name="Mata J.L."/>
            <person name="Ishikawa N.K."/>
            <person name="Vargas-Isla R."/>
            <person name="Ushijima S."/>
            <person name="Smith C.A."/>
            <person name="Ahrendt S."/>
            <person name="Andreopoulos W."/>
            <person name="He G."/>
            <person name="Labutti K."/>
            <person name="Lipzen A."/>
            <person name="Ng V."/>
            <person name="Sandor L."/>
            <person name="Barry K."/>
            <person name="Martinez A.T."/>
            <person name="Xiao Y."/>
            <person name="Gibbons J.G."/>
            <person name="Terashima K."/>
            <person name="Hibbett D.S."/>
            <person name="Grigoriev I.V."/>
        </authorList>
    </citation>
    <scope>NUCLEOTIDE SEQUENCE</scope>
    <source>
        <strain evidence="2">TFB10291</strain>
    </source>
</reference>
<gene>
    <name evidence="2" type="ORF">GGU10DRAFT_286682</name>
</gene>
<keyword evidence="3" id="KW-1185">Reference proteome</keyword>
<dbReference type="Proteomes" id="UP001163798">
    <property type="component" value="Unassembled WGS sequence"/>
</dbReference>
<accession>A0AA38NDZ4</accession>